<gene>
    <name evidence="1" type="ORF">AFUS01_LOCUS28465</name>
</gene>
<dbReference type="EMBL" id="CAJVCH010407340">
    <property type="protein sequence ID" value="CAG7817928.1"/>
    <property type="molecule type" value="Genomic_DNA"/>
</dbReference>
<reference evidence="1" key="1">
    <citation type="submission" date="2021-06" db="EMBL/GenBank/DDBJ databases">
        <authorList>
            <person name="Hodson N. C."/>
            <person name="Mongue J. A."/>
            <person name="Jaron S. K."/>
        </authorList>
    </citation>
    <scope>NUCLEOTIDE SEQUENCE</scope>
</reference>
<comment type="caution">
    <text evidence="1">The sequence shown here is derived from an EMBL/GenBank/DDBJ whole genome shotgun (WGS) entry which is preliminary data.</text>
</comment>
<accession>A0A8J2KIY5</accession>
<keyword evidence="2" id="KW-1185">Reference proteome</keyword>
<evidence type="ECO:0000313" key="2">
    <source>
        <dbReference type="Proteomes" id="UP000708208"/>
    </source>
</evidence>
<dbReference type="Proteomes" id="UP000708208">
    <property type="component" value="Unassembled WGS sequence"/>
</dbReference>
<dbReference type="AlphaFoldDB" id="A0A8J2KIY5"/>
<sequence length="37" mass="4362">DTYKSQFFTLSQEVYEDDTLSNELFSGRKWTRVTLVG</sequence>
<organism evidence="1 2">
    <name type="scientific">Allacma fusca</name>
    <dbReference type="NCBI Taxonomy" id="39272"/>
    <lineage>
        <taxon>Eukaryota</taxon>
        <taxon>Metazoa</taxon>
        <taxon>Ecdysozoa</taxon>
        <taxon>Arthropoda</taxon>
        <taxon>Hexapoda</taxon>
        <taxon>Collembola</taxon>
        <taxon>Symphypleona</taxon>
        <taxon>Sminthuridae</taxon>
        <taxon>Allacma</taxon>
    </lineage>
</organism>
<feature type="non-terminal residue" evidence="1">
    <location>
        <position position="37"/>
    </location>
</feature>
<name>A0A8J2KIY5_9HEXA</name>
<evidence type="ECO:0000313" key="1">
    <source>
        <dbReference type="EMBL" id="CAG7817928.1"/>
    </source>
</evidence>
<protein>
    <submittedName>
        <fullName evidence="1">Uncharacterized protein</fullName>
    </submittedName>
</protein>
<proteinExistence type="predicted"/>